<dbReference type="Proteomes" id="UP000745859">
    <property type="component" value="Unassembled WGS sequence"/>
</dbReference>
<accession>A0ABX0UF32</accession>
<keyword evidence="1" id="KW-0732">Signal</keyword>
<feature type="domain" description="Sulfatase N-terminal" evidence="2">
    <location>
        <begin position="43"/>
        <end position="154"/>
    </location>
</feature>
<dbReference type="InterPro" id="IPR017850">
    <property type="entry name" value="Alkaline_phosphatase_core_sf"/>
</dbReference>
<evidence type="ECO:0000256" key="1">
    <source>
        <dbReference type="SAM" id="SignalP"/>
    </source>
</evidence>
<evidence type="ECO:0000313" key="3">
    <source>
        <dbReference type="EMBL" id="NIJ46480.1"/>
    </source>
</evidence>
<dbReference type="SUPFAM" id="SSF48371">
    <property type="entry name" value="ARM repeat"/>
    <property type="match status" value="1"/>
</dbReference>
<organism evidence="3 4">
    <name type="scientific">Wenyingzhuangia heitensis</name>
    <dbReference type="NCBI Taxonomy" id="1487859"/>
    <lineage>
        <taxon>Bacteria</taxon>
        <taxon>Pseudomonadati</taxon>
        <taxon>Bacteroidota</taxon>
        <taxon>Flavobacteriia</taxon>
        <taxon>Flavobacteriales</taxon>
        <taxon>Flavobacteriaceae</taxon>
        <taxon>Wenyingzhuangia</taxon>
    </lineage>
</organism>
<name>A0ABX0UF32_9FLAO</name>
<dbReference type="PANTHER" id="PTHR43751">
    <property type="entry name" value="SULFATASE"/>
    <property type="match status" value="1"/>
</dbReference>
<dbReference type="InterPro" id="IPR052701">
    <property type="entry name" value="GAG_Ulvan_Degrading_Sulfatases"/>
</dbReference>
<proteinExistence type="predicted"/>
<feature type="chain" id="PRO_5046639244" evidence="1">
    <location>
        <begin position="35"/>
        <end position="631"/>
    </location>
</feature>
<dbReference type="EMBL" id="JAASQL010000007">
    <property type="protein sequence ID" value="NIJ46480.1"/>
    <property type="molecule type" value="Genomic_DNA"/>
</dbReference>
<dbReference type="Pfam" id="PF00884">
    <property type="entry name" value="Sulfatase"/>
    <property type="match status" value="2"/>
</dbReference>
<evidence type="ECO:0000313" key="4">
    <source>
        <dbReference type="Proteomes" id="UP000745859"/>
    </source>
</evidence>
<protein>
    <submittedName>
        <fullName evidence="3">Arylsulfatase A-like enzyme</fullName>
    </submittedName>
</protein>
<dbReference type="Gene3D" id="3.40.720.10">
    <property type="entry name" value="Alkaline Phosphatase, subunit A"/>
    <property type="match status" value="1"/>
</dbReference>
<dbReference type="InterPro" id="IPR016024">
    <property type="entry name" value="ARM-type_fold"/>
</dbReference>
<dbReference type="CDD" id="cd16027">
    <property type="entry name" value="SGSH"/>
    <property type="match status" value="1"/>
</dbReference>
<sequence length="631" mass="72535">MINIYFYRPIQFKVIMNPLRLILLVAITMLSACAQKQEKIEHPNIVWITSEDNSKHYLKLFDDNGIATPNIEALAEQGVIFDNAFSNAAVCSAARSTLISGIYGPRISSHYHRRLQQVPMPNNVEMYPAYLKQAGYYTTNCYKEDYNIIKSDTVWDSSSKKATWRNRKPGQPFFHVFNIMTTHESRVHFTQEDYETKKTNANPKDYSVQPNHPDTKLMKYTNAWYRDKIVQMDTEVGQVVDELKKDGLMDDTFIFYFSDHGGVLPGSKGYILETGLEVPMVVYIPEKYKHLVNIKAGTRNDGFVSFVDFGATLMNIAGIKIPEGIDGKPFLGKNISAKELSDRDETFSYSDRMDEKYDMVRGYRKGKYKYLRNFQPINYDGLMNNYRYKQLAYKEWSELNEAGKLNEVQSQFFNTKAPEALYDIEADPYETKNLANDPALKNKLVELRGLLTNKMETINDLSLYPEFYLIKNAFNNPAAFGKTHQADIKQYLSVANLALEDFKTAKNKIEKYLNSKDSWERYWAINACTSFGKQADQFVKNAIKISENDSELINRVKAAEFLGAIGNKNPVKVMTQALYDSKDPNEALLMLNSIVVMQDGFDYKFNLEKEKLATVYTEPQAVRRLDYLGVK</sequence>
<feature type="domain" description="Sulfatase N-terminal" evidence="2">
    <location>
        <begin position="165"/>
        <end position="319"/>
    </location>
</feature>
<dbReference type="PANTHER" id="PTHR43751:SF1">
    <property type="entry name" value="SULFATASE ATSG-RELATED"/>
    <property type="match status" value="1"/>
</dbReference>
<reference evidence="3 4" key="1">
    <citation type="submission" date="2020-03" db="EMBL/GenBank/DDBJ databases">
        <title>Genomic Encyclopedia of Type Strains, Phase IV (KMG-IV): sequencing the most valuable type-strain genomes for metagenomic binning, comparative biology and taxonomic classification.</title>
        <authorList>
            <person name="Goeker M."/>
        </authorList>
    </citation>
    <scope>NUCLEOTIDE SEQUENCE [LARGE SCALE GENOMIC DNA]</scope>
    <source>
        <strain evidence="3 4">DSM 101599</strain>
    </source>
</reference>
<gene>
    <name evidence="3" type="ORF">FHR24_002968</name>
</gene>
<dbReference type="SUPFAM" id="SSF53649">
    <property type="entry name" value="Alkaline phosphatase-like"/>
    <property type="match status" value="1"/>
</dbReference>
<dbReference type="RefSeq" id="WP_243846568.1">
    <property type="nucleotide sequence ID" value="NZ_JAASQL010000007.1"/>
</dbReference>
<evidence type="ECO:0000259" key="2">
    <source>
        <dbReference type="Pfam" id="PF00884"/>
    </source>
</evidence>
<comment type="caution">
    <text evidence="3">The sequence shown here is derived from an EMBL/GenBank/DDBJ whole genome shotgun (WGS) entry which is preliminary data.</text>
</comment>
<feature type="signal peptide" evidence="1">
    <location>
        <begin position="1"/>
        <end position="34"/>
    </location>
</feature>
<keyword evidence="4" id="KW-1185">Reference proteome</keyword>
<dbReference type="InterPro" id="IPR000917">
    <property type="entry name" value="Sulfatase_N"/>
</dbReference>